<dbReference type="GO" id="GO:0016881">
    <property type="term" value="F:acid-amino acid ligase activity"/>
    <property type="evidence" value="ECO:0007669"/>
    <property type="project" value="InterPro"/>
</dbReference>
<dbReference type="AlphaFoldDB" id="X1H546"/>
<protein>
    <recommendedName>
        <fullName evidence="2">Bifunctional folylpolyglutamate synthase/dihydrofolate synthase</fullName>
    </recommendedName>
</protein>
<comment type="caution">
    <text evidence="1">The sequence shown here is derived from an EMBL/GenBank/DDBJ whole genome shotgun (WGS) entry which is preliminary data.</text>
</comment>
<dbReference type="EMBL" id="BARU01030548">
    <property type="protein sequence ID" value="GAH64502.1"/>
    <property type="molecule type" value="Genomic_DNA"/>
</dbReference>
<feature type="non-terminal residue" evidence="1">
    <location>
        <position position="1"/>
    </location>
</feature>
<dbReference type="Gene3D" id="3.90.190.20">
    <property type="entry name" value="Mur ligase, C-terminal domain"/>
    <property type="match status" value="1"/>
</dbReference>
<proteinExistence type="predicted"/>
<evidence type="ECO:0008006" key="2">
    <source>
        <dbReference type="Google" id="ProtNLM"/>
    </source>
</evidence>
<dbReference type="InterPro" id="IPR036615">
    <property type="entry name" value="Mur_ligase_C_dom_sf"/>
</dbReference>
<reference evidence="1" key="1">
    <citation type="journal article" date="2014" name="Front. Microbiol.">
        <title>High frequency of phylogenetically diverse reductive dehalogenase-homologous genes in deep subseafloor sedimentary metagenomes.</title>
        <authorList>
            <person name="Kawai M."/>
            <person name="Futagami T."/>
            <person name="Toyoda A."/>
            <person name="Takaki Y."/>
            <person name="Nishi S."/>
            <person name="Hori S."/>
            <person name="Arai W."/>
            <person name="Tsubouchi T."/>
            <person name="Morono Y."/>
            <person name="Uchiyama I."/>
            <person name="Ito T."/>
            <person name="Fujiyama A."/>
            <person name="Inagaki F."/>
            <person name="Takami H."/>
        </authorList>
    </citation>
    <scope>NUCLEOTIDE SEQUENCE</scope>
    <source>
        <strain evidence="1">Expedition CK06-06</strain>
    </source>
</reference>
<sequence length="52" mass="5363">TSQGITSTISDAVSQALSQTLSIAGREDLVCVTGSLFVVAEALDYTASHSNF</sequence>
<accession>X1H546</accession>
<evidence type="ECO:0000313" key="1">
    <source>
        <dbReference type="EMBL" id="GAH64502.1"/>
    </source>
</evidence>
<name>X1H546_9ZZZZ</name>
<gene>
    <name evidence="1" type="ORF">S03H2_48454</name>
</gene>
<organism evidence="1">
    <name type="scientific">marine sediment metagenome</name>
    <dbReference type="NCBI Taxonomy" id="412755"/>
    <lineage>
        <taxon>unclassified sequences</taxon>
        <taxon>metagenomes</taxon>
        <taxon>ecological metagenomes</taxon>
    </lineage>
</organism>